<protein>
    <submittedName>
        <fullName evidence="2">Uncharacterized protein</fullName>
    </submittedName>
</protein>
<name>A0A8S2G1I1_9BILA</name>
<sequence length="71" mass="8496">LSMIFINYADVIRSLAVIFFIYFVKYMLTVKRGLYHTKDFHSQAREKLASREQKRQTLLDILKNDFVGRHT</sequence>
<keyword evidence="1" id="KW-0812">Transmembrane</keyword>
<evidence type="ECO:0000313" key="4">
    <source>
        <dbReference type="Proteomes" id="UP000677228"/>
    </source>
</evidence>
<keyword evidence="1" id="KW-1133">Transmembrane helix</keyword>
<dbReference type="EMBL" id="CAJNOK010050448">
    <property type="protein sequence ID" value="CAF1600274.1"/>
    <property type="molecule type" value="Genomic_DNA"/>
</dbReference>
<feature type="transmembrane region" description="Helical" evidence="1">
    <location>
        <begin position="6"/>
        <end position="28"/>
    </location>
</feature>
<dbReference type="EMBL" id="CAJOBA010074191">
    <property type="protein sequence ID" value="CAF4408492.1"/>
    <property type="molecule type" value="Genomic_DNA"/>
</dbReference>
<evidence type="ECO:0000313" key="3">
    <source>
        <dbReference type="EMBL" id="CAF4408492.1"/>
    </source>
</evidence>
<evidence type="ECO:0000256" key="1">
    <source>
        <dbReference type="SAM" id="Phobius"/>
    </source>
</evidence>
<dbReference type="Proteomes" id="UP000677228">
    <property type="component" value="Unassembled WGS sequence"/>
</dbReference>
<organism evidence="2 4">
    <name type="scientific">Didymodactylos carnosus</name>
    <dbReference type="NCBI Taxonomy" id="1234261"/>
    <lineage>
        <taxon>Eukaryota</taxon>
        <taxon>Metazoa</taxon>
        <taxon>Spiralia</taxon>
        <taxon>Gnathifera</taxon>
        <taxon>Rotifera</taxon>
        <taxon>Eurotatoria</taxon>
        <taxon>Bdelloidea</taxon>
        <taxon>Philodinida</taxon>
        <taxon>Philodinidae</taxon>
        <taxon>Didymodactylos</taxon>
    </lineage>
</organism>
<comment type="caution">
    <text evidence="2">The sequence shown here is derived from an EMBL/GenBank/DDBJ whole genome shotgun (WGS) entry which is preliminary data.</text>
</comment>
<accession>A0A8S2G1I1</accession>
<dbReference type="Proteomes" id="UP000682733">
    <property type="component" value="Unassembled WGS sequence"/>
</dbReference>
<reference evidence="2" key="1">
    <citation type="submission" date="2021-02" db="EMBL/GenBank/DDBJ databases">
        <authorList>
            <person name="Nowell W R."/>
        </authorList>
    </citation>
    <scope>NUCLEOTIDE SEQUENCE</scope>
</reference>
<feature type="non-terminal residue" evidence="2">
    <location>
        <position position="1"/>
    </location>
</feature>
<keyword evidence="1" id="KW-0472">Membrane</keyword>
<dbReference type="AlphaFoldDB" id="A0A8S2G1I1"/>
<proteinExistence type="predicted"/>
<gene>
    <name evidence="2" type="ORF">OVA965_LOCUS42052</name>
    <name evidence="3" type="ORF">TMI583_LOCUS43847</name>
</gene>
<evidence type="ECO:0000313" key="2">
    <source>
        <dbReference type="EMBL" id="CAF1600274.1"/>
    </source>
</evidence>